<accession>A0A7D6EXF4</accession>
<proteinExistence type="predicted"/>
<evidence type="ECO:0000313" key="2">
    <source>
        <dbReference type="Proteomes" id="UP000319658"/>
    </source>
</evidence>
<evidence type="ECO:0000313" key="1">
    <source>
        <dbReference type="EMBL" id="QLM02892.1"/>
    </source>
</evidence>
<reference evidence="1 2" key="1">
    <citation type="submission" date="2019-06" db="EMBL/GenBank/DDBJ databases">
        <title>Complete genome sequence of Aeromonas hydrophila bacteriophage D3.</title>
        <authorList>
            <person name="Rai S."/>
            <person name="Tyagi A."/>
            <person name="Kumar N."/>
            <person name="Singh N."/>
        </authorList>
    </citation>
    <scope>NUCLEOTIDE SEQUENCE [LARGE SCALE GENOMIC DNA]</scope>
</reference>
<name>A0A7D6EXF4_9CAUD</name>
<keyword evidence="2" id="KW-1185">Reference proteome</keyword>
<protein>
    <submittedName>
        <fullName evidence="1">Uncharacterized protein</fullName>
    </submittedName>
</protein>
<dbReference type="EMBL" id="MN102098">
    <property type="protein sequence ID" value="QLM02892.1"/>
    <property type="molecule type" value="Genomic_DNA"/>
</dbReference>
<dbReference type="Proteomes" id="UP000319658">
    <property type="component" value="Segment"/>
</dbReference>
<organism evidence="1 2">
    <name type="scientific">Aeromonas phage D3</name>
    <dbReference type="NCBI Taxonomy" id="2593327"/>
    <lineage>
        <taxon>Viruses</taxon>
        <taxon>Duplodnaviria</taxon>
        <taxon>Heunggongvirae</taxon>
        <taxon>Uroviricota</taxon>
        <taxon>Caudoviricetes</taxon>
        <taxon>Chimalliviridae</taxon>
        <taxon>Ludhianavirus</taxon>
        <taxon>Ludhianavirus D3</taxon>
    </lineage>
</organism>
<sequence>MLVAFGEQMFSNYLLESIRQFVEMILSMEFRENDTSGDVELMNRTTVDTQFESRQYLVTLFGVRSIGPNMRLMTTQEFVPCMDGYLGRSTTEVQSDTGDTFDLVLANLVYDFPQYFLNLLQCVGFGRWELFGHCYT</sequence>
<gene>
    <name evidence="1" type="ORF">D3_0026</name>
</gene>